<gene>
    <name evidence="2" type="ORF">METZ01_LOCUS378250</name>
</gene>
<organism evidence="2">
    <name type="scientific">marine metagenome</name>
    <dbReference type="NCBI Taxonomy" id="408172"/>
    <lineage>
        <taxon>unclassified sequences</taxon>
        <taxon>metagenomes</taxon>
        <taxon>ecological metagenomes</taxon>
    </lineage>
</organism>
<dbReference type="EMBL" id="UINC01139070">
    <property type="protein sequence ID" value="SVD25396.1"/>
    <property type="molecule type" value="Genomic_DNA"/>
</dbReference>
<feature type="transmembrane region" description="Helical" evidence="1">
    <location>
        <begin position="108"/>
        <end position="131"/>
    </location>
</feature>
<dbReference type="AlphaFoldDB" id="A0A382TTM2"/>
<dbReference type="Pfam" id="PF05656">
    <property type="entry name" value="DUF805"/>
    <property type="match status" value="1"/>
</dbReference>
<dbReference type="PANTHER" id="PTHR34980">
    <property type="entry name" value="INNER MEMBRANE PROTEIN-RELATED-RELATED"/>
    <property type="match status" value="1"/>
</dbReference>
<evidence type="ECO:0000256" key="1">
    <source>
        <dbReference type="SAM" id="Phobius"/>
    </source>
</evidence>
<feature type="transmembrane region" description="Helical" evidence="1">
    <location>
        <begin position="39"/>
        <end position="59"/>
    </location>
</feature>
<protein>
    <recommendedName>
        <fullName evidence="3">DUF805 domain-containing protein</fullName>
    </recommendedName>
</protein>
<evidence type="ECO:0000313" key="2">
    <source>
        <dbReference type="EMBL" id="SVD25396.1"/>
    </source>
</evidence>
<feature type="transmembrane region" description="Helical" evidence="1">
    <location>
        <begin position="79"/>
        <end position="96"/>
    </location>
</feature>
<dbReference type="GO" id="GO:0005886">
    <property type="term" value="C:plasma membrane"/>
    <property type="evidence" value="ECO:0007669"/>
    <property type="project" value="TreeGrafter"/>
</dbReference>
<name>A0A382TTM2_9ZZZZ</name>
<evidence type="ECO:0008006" key="3">
    <source>
        <dbReference type="Google" id="ProtNLM"/>
    </source>
</evidence>
<dbReference type="PANTHER" id="PTHR34980:SF2">
    <property type="entry name" value="INNER MEMBRANE PROTEIN YHAH-RELATED"/>
    <property type="match status" value="1"/>
</dbReference>
<accession>A0A382TTM2</accession>
<keyword evidence="1" id="KW-0812">Transmembrane</keyword>
<sequence>MLKTIIAIRAPGEKLMPTSFNDLLKRYVLFSGRASRTEFWLSSLVLSILLFATGVIDVTGITFDSDDYFGSFEAQVKSTFSNFGMIITIPVLSVTCRRLHDTNRSGWFLLLYFIPLIGLIWLLVLCCLGGTEGENRYGFDPTVSHSP</sequence>
<dbReference type="InterPro" id="IPR008523">
    <property type="entry name" value="DUF805"/>
</dbReference>
<proteinExistence type="predicted"/>
<keyword evidence="1" id="KW-0472">Membrane</keyword>
<keyword evidence="1" id="KW-1133">Transmembrane helix</keyword>
<reference evidence="2" key="1">
    <citation type="submission" date="2018-05" db="EMBL/GenBank/DDBJ databases">
        <authorList>
            <person name="Lanie J.A."/>
            <person name="Ng W.-L."/>
            <person name="Kazmierczak K.M."/>
            <person name="Andrzejewski T.M."/>
            <person name="Davidsen T.M."/>
            <person name="Wayne K.J."/>
            <person name="Tettelin H."/>
            <person name="Glass J.I."/>
            <person name="Rusch D."/>
            <person name="Podicherti R."/>
            <person name="Tsui H.-C.T."/>
            <person name="Winkler M.E."/>
        </authorList>
    </citation>
    <scope>NUCLEOTIDE SEQUENCE</scope>
</reference>